<reference evidence="3" key="1">
    <citation type="journal article" date="2019" name="Int. J. Syst. Evol. Microbiol.">
        <title>The Global Catalogue of Microorganisms (GCM) 10K type strain sequencing project: providing services to taxonomists for standard genome sequencing and annotation.</title>
        <authorList>
            <consortium name="The Broad Institute Genomics Platform"/>
            <consortium name="The Broad Institute Genome Sequencing Center for Infectious Disease"/>
            <person name="Wu L."/>
            <person name="Ma J."/>
        </authorList>
    </citation>
    <scope>NUCLEOTIDE SEQUENCE [LARGE SCALE GENOMIC DNA]</scope>
    <source>
        <strain evidence="3">CECT 8010</strain>
    </source>
</reference>
<dbReference type="RefSeq" id="WP_379013636.1">
    <property type="nucleotide sequence ID" value="NZ_JBHSDC010000015.1"/>
</dbReference>
<dbReference type="EMBL" id="JBHSDC010000015">
    <property type="protein sequence ID" value="MFC4231969.1"/>
    <property type="molecule type" value="Genomic_DNA"/>
</dbReference>
<sequence length="141" mass="17228">MPRLTIEWTKYSFNPPDAILEDKYHYWNQIAKQNPQIFDARFSYLKEFWWEYSLIIFGLVYLYFDNLKPSSNSVMQWIGFVLVLAGLLSFLKVIISTYSFIKVYFKRKRYYNKLKEALLMNDNYNSFCQSFYAIDNRYKEF</sequence>
<organism evidence="2 3">
    <name type="scientific">Parasediminibacterium paludis</name>
    <dbReference type="NCBI Taxonomy" id="908966"/>
    <lineage>
        <taxon>Bacteria</taxon>
        <taxon>Pseudomonadati</taxon>
        <taxon>Bacteroidota</taxon>
        <taxon>Chitinophagia</taxon>
        <taxon>Chitinophagales</taxon>
        <taxon>Chitinophagaceae</taxon>
        <taxon>Parasediminibacterium</taxon>
    </lineage>
</organism>
<keyword evidence="3" id="KW-1185">Reference proteome</keyword>
<keyword evidence="1" id="KW-0812">Transmembrane</keyword>
<keyword evidence="1" id="KW-1133">Transmembrane helix</keyword>
<dbReference type="Proteomes" id="UP001595906">
    <property type="component" value="Unassembled WGS sequence"/>
</dbReference>
<feature type="transmembrane region" description="Helical" evidence="1">
    <location>
        <begin position="76"/>
        <end position="101"/>
    </location>
</feature>
<comment type="caution">
    <text evidence="2">The sequence shown here is derived from an EMBL/GenBank/DDBJ whole genome shotgun (WGS) entry which is preliminary data.</text>
</comment>
<accession>A0ABV8PV09</accession>
<keyword evidence="1" id="KW-0472">Membrane</keyword>
<evidence type="ECO:0000313" key="3">
    <source>
        <dbReference type="Proteomes" id="UP001595906"/>
    </source>
</evidence>
<evidence type="ECO:0000256" key="1">
    <source>
        <dbReference type="SAM" id="Phobius"/>
    </source>
</evidence>
<proteinExistence type="predicted"/>
<evidence type="ECO:0000313" key="2">
    <source>
        <dbReference type="EMBL" id="MFC4231969.1"/>
    </source>
</evidence>
<gene>
    <name evidence="2" type="ORF">ACFOW1_08710</name>
</gene>
<protein>
    <submittedName>
        <fullName evidence="2">Uncharacterized protein</fullName>
    </submittedName>
</protein>
<name>A0ABV8PV09_9BACT</name>
<feature type="transmembrane region" description="Helical" evidence="1">
    <location>
        <begin position="48"/>
        <end position="64"/>
    </location>
</feature>